<reference evidence="2" key="2">
    <citation type="submission" date="2014-05" db="EMBL/GenBank/DDBJ databases">
        <authorList>
            <person name="Aslett A.Martin."/>
            <person name="De Silva Nishadi"/>
        </authorList>
    </citation>
    <scope>NUCLEOTIDE SEQUENCE</scope>
    <source>
        <strain evidence="2">YM</strain>
    </source>
</reference>
<dbReference type="InterPro" id="IPR006486">
    <property type="entry name" value="PYST_A"/>
</dbReference>
<accession>A0A077Y2R9</accession>
<dbReference type="Proteomes" id="UP000072874">
    <property type="component" value="Chromosome 6"/>
</dbReference>
<feature type="signal peptide" evidence="1">
    <location>
        <begin position="1"/>
        <end position="21"/>
    </location>
</feature>
<feature type="chain" id="PRO_5014501799" evidence="1">
    <location>
        <begin position="22"/>
        <end position="284"/>
    </location>
</feature>
<dbReference type="EMBL" id="LK934634">
    <property type="protein sequence ID" value="CDU17118.1"/>
    <property type="molecule type" value="Genomic_DNA"/>
</dbReference>
<dbReference type="OrthoDB" id="372415at2759"/>
<dbReference type="KEGG" id="pyo:PY17X_0626900"/>
<sequence>MNKFCIQIVLFLLSISVSVNTKSIVAKPDPRKATESKSTKYYPTNDNSEEIYEKYKHLLCTNPEETINAQKVMNEAVTHLKSHAADMHAYKFCGTDFNYHMDLHKRNHEDRIKGEKIEYIIRDSDKYNEVINELWDPDHPNFLNNGSVKITRVYNPNLVMIQQRYKKKFGRRQKYFYALAAKVEVSEDTTIIVMTSANINDHNPSNKKYKNKIVKSANSFKTDVDSEDDIKQGKLKKAFVNIAGYVIQKYRAVNVTYIESIDGHASIKQPWIIGKYFKYFHIHK</sequence>
<dbReference type="NCBIfam" id="TIGR01599">
    <property type="entry name" value="PYST-A"/>
    <property type="match status" value="1"/>
</dbReference>
<dbReference type="GeneID" id="3854316"/>
<dbReference type="AlphaFoldDB" id="A0A077Y2R9"/>
<evidence type="ECO:0000256" key="1">
    <source>
        <dbReference type="SAM" id="SignalP"/>
    </source>
</evidence>
<name>A0A077Y2R9_PLAYE</name>
<protein>
    <submittedName>
        <fullName evidence="2">Fam-a protein</fullName>
    </submittedName>
</protein>
<reference evidence="3" key="3">
    <citation type="submission" date="2014-05" db="EMBL/GenBank/DDBJ databases">
        <authorList>
            <person name="Aslett M.A."/>
            <person name="De Silva N."/>
        </authorList>
    </citation>
    <scope>NUCLEOTIDE SEQUENCE</scope>
    <source>
        <strain evidence="3">17X</strain>
    </source>
</reference>
<reference evidence="4 5" key="1">
    <citation type="journal article" date="2014" name="BMC Biol.">
        <title>A comprehensive evaluation of rodent malaria parasite genomes and gene expression.</title>
        <authorList>
            <person name="Otto T.D."/>
            <person name="Bohme U."/>
            <person name="Jackson A.P."/>
            <person name="Hunt M."/>
            <person name="Franke-Fayard B."/>
            <person name="Hoeijmakers W.A."/>
            <person name="Religa A.A."/>
            <person name="Robertson L."/>
            <person name="Sanders M."/>
            <person name="Ogun S.A."/>
            <person name="Cunningham D."/>
            <person name="Erhart A."/>
            <person name="Billker O."/>
            <person name="Khan S.M."/>
            <person name="Stunnenberg H.G."/>
            <person name="Langhorne J."/>
            <person name="Holder A.A."/>
            <person name="Waters A.P."/>
            <person name="Newbold C.I."/>
            <person name="Pain A."/>
            <person name="Berriman M."/>
            <person name="Janse C.J."/>
        </authorList>
    </citation>
    <scope>NUCLEOTIDE SEQUENCE [LARGE SCALE GENOMIC DNA]</scope>
    <source>
        <strain evidence="3 4">17X</strain>
        <strain evidence="2 5">YM</strain>
    </source>
</reference>
<dbReference type="Proteomes" id="UP000072904">
    <property type="component" value="Chromosome 6"/>
</dbReference>
<dbReference type="SUPFAM" id="SSF55961">
    <property type="entry name" value="Bet v1-like"/>
    <property type="match status" value="1"/>
</dbReference>
<evidence type="ECO:0000313" key="5">
    <source>
        <dbReference type="Proteomes" id="UP000072904"/>
    </source>
</evidence>
<dbReference type="VEuPathDB" id="PlasmoDB:PY07083"/>
<dbReference type="EMBL" id="LM993660">
    <property type="protein sequence ID" value="VTZ75610.1"/>
    <property type="molecule type" value="Genomic_DNA"/>
</dbReference>
<evidence type="ECO:0000313" key="3">
    <source>
        <dbReference type="EMBL" id="VTZ75610.1"/>
    </source>
</evidence>
<proteinExistence type="predicted"/>
<dbReference type="VEuPathDB" id="PlasmoDB:PY17X_0626900"/>
<evidence type="ECO:0000313" key="4">
    <source>
        <dbReference type="Proteomes" id="UP000072874"/>
    </source>
</evidence>
<gene>
    <name evidence="3" type="ORF">PY17X_0626900</name>
    <name evidence="2" type="ORF">PYYM_0625900</name>
</gene>
<reference evidence="3" key="4">
    <citation type="submission" date="2019-05" db="EMBL/GenBank/DDBJ databases">
        <authorList>
            <consortium name="Pathogen Informatics"/>
        </authorList>
    </citation>
    <scope>NUCLEOTIDE SEQUENCE</scope>
    <source>
        <strain evidence="3">17X</strain>
    </source>
</reference>
<dbReference type="RefSeq" id="XP_727870.1">
    <property type="nucleotide sequence ID" value="XM_722777.1"/>
</dbReference>
<organism evidence="2 5">
    <name type="scientific">Plasmodium yoelii</name>
    <dbReference type="NCBI Taxonomy" id="5861"/>
    <lineage>
        <taxon>Eukaryota</taxon>
        <taxon>Sar</taxon>
        <taxon>Alveolata</taxon>
        <taxon>Apicomplexa</taxon>
        <taxon>Aconoidasida</taxon>
        <taxon>Haemosporida</taxon>
        <taxon>Plasmodiidae</taxon>
        <taxon>Plasmodium</taxon>
        <taxon>Plasmodium (Vinckeia)</taxon>
    </lineage>
</organism>
<dbReference type="VEuPathDB" id="PlasmoDB:PYYM_0625900"/>
<dbReference type="VEuPathDB" id="PlasmoDB:Py17XNL_000600814"/>
<evidence type="ECO:0000313" key="2">
    <source>
        <dbReference type="EMBL" id="CDU17118.1"/>
    </source>
</evidence>
<keyword evidence="1" id="KW-0732">Signal</keyword>